<evidence type="ECO:0000259" key="3">
    <source>
        <dbReference type="Pfam" id="PF04195"/>
    </source>
</evidence>
<organism evidence="4 5">
    <name type="scientific">Vigna mungo</name>
    <name type="common">Black gram</name>
    <name type="synonym">Phaseolus mungo</name>
    <dbReference type="NCBI Taxonomy" id="3915"/>
    <lineage>
        <taxon>Eukaryota</taxon>
        <taxon>Viridiplantae</taxon>
        <taxon>Streptophyta</taxon>
        <taxon>Embryophyta</taxon>
        <taxon>Tracheophyta</taxon>
        <taxon>Spermatophyta</taxon>
        <taxon>Magnoliopsida</taxon>
        <taxon>eudicotyledons</taxon>
        <taxon>Gunneridae</taxon>
        <taxon>Pentapetalae</taxon>
        <taxon>rosids</taxon>
        <taxon>fabids</taxon>
        <taxon>Fabales</taxon>
        <taxon>Fabaceae</taxon>
        <taxon>Papilionoideae</taxon>
        <taxon>50 kb inversion clade</taxon>
        <taxon>NPAAA clade</taxon>
        <taxon>indigoferoid/millettioid clade</taxon>
        <taxon>Phaseoleae</taxon>
        <taxon>Vigna</taxon>
    </lineage>
</organism>
<feature type="compositionally biased region" description="Low complexity" evidence="2">
    <location>
        <begin position="25"/>
        <end position="38"/>
    </location>
</feature>
<dbReference type="InterPro" id="IPR007321">
    <property type="entry name" value="Transposase_28"/>
</dbReference>
<gene>
    <name evidence="4" type="ORF">V8G54_035244</name>
</gene>
<feature type="region of interest" description="Disordered" evidence="2">
    <location>
        <begin position="692"/>
        <end position="727"/>
    </location>
</feature>
<evidence type="ECO:0000256" key="2">
    <source>
        <dbReference type="SAM" id="MobiDB-lite"/>
    </source>
</evidence>
<keyword evidence="5" id="KW-1185">Reference proteome</keyword>
<evidence type="ECO:0000313" key="4">
    <source>
        <dbReference type="EMBL" id="WVY89730.1"/>
    </source>
</evidence>
<dbReference type="PANTHER" id="PTHR31099">
    <property type="entry name" value="OS06G0165300 PROTEIN"/>
    <property type="match status" value="1"/>
</dbReference>
<feature type="region of interest" description="Disordered" evidence="2">
    <location>
        <begin position="347"/>
        <end position="374"/>
    </location>
</feature>
<evidence type="ECO:0000313" key="5">
    <source>
        <dbReference type="Proteomes" id="UP001374535"/>
    </source>
</evidence>
<proteinExistence type="predicted"/>
<dbReference type="Pfam" id="PF04195">
    <property type="entry name" value="Transposase_28"/>
    <property type="match status" value="1"/>
</dbReference>
<feature type="region of interest" description="Disordered" evidence="2">
    <location>
        <begin position="415"/>
        <end position="456"/>
    </location>
</feature>
<feature type="compositionally biased region" description="Basic and acidic residues" evidence="2">
    <location>
        <begin position="704"/>
        <end position="727"/>
    </location>
</feature>
<dbReference type="Proteomes" id="UP001374535">
    <property type="component" value="Chromosome 11"/>
</dbReference>
<keyword evidence="1" id="KW-0175">Coiled coil</keyword>
<evidence type="ECO:0000256" key="1">
    <source>
        <dbReference type="SAM" id="Coils"/>
    </source>
</evidence>
<accession>A0AAQ3MET0</accession>
<name>A0AAQ3MET0_VIGMU</name>
<dbReference type="EMBL" id="CP144690">
    <property type="protein sequence ID" value="WVY89730.1"/>
    <property type="molecule type" value="Genomic_DNA"/>
</dbReference>
<reference evidence="4 5" key="1">
    <citation type="journal article" date="2023" name="Life. Sci Alliance">
        <title>Evolutionary insights into 3D genome organization and epigenetic landscape of Vigna mungo.</title>
        <authorList>
            <person name="Junaid A."/>
            <person name="Singh B."/>
            <person name="Bhatia S."/>
        </authorList>
    </citation>
    <scope>NUCLEOTIDE SEQUENCE [LARGE SCALE GENOMIC DNA]</scope>
    <source>
        <strain evidence="4">Urdbean</strain>
    </source>
</reference>
<dbReference type="AlphaFoldDB" id="A0AAQ3MET0"/>
<feature type="compositionally biased region" description="Low complexity" evidence="2">
    <location>
        <begin position="1"/>
        <end position="10"/>
    </location>
</feature>
<feature type="domain" description="Transposase (putative) gypsy type" evidence="3">
    <location>
        <begin position="166"/>
        <end position="223"/>
    </location>
</feature>
<feature type="region of interest" description="Disordered" evidence="2">
    <location>
        <begin position="1"/>
        <end position="53"/>
    </location>
</feature>
<protein>
    <recommendedName>
        <fullName evidence="3">Transposase (putative) gypsy type domain-containing protein</fullName>
    </recommendedName>
</protein>
<sequence>MEVVSVYSSEESSEMTSGAGGPSGAAGARGVSAGAGPAINPSGVGQETRVASPDSVSLSFLEANYEDEDAMPPSPEADRLTNGIAIFLLKDGVRVDPEMAEPADGWPQIRGYRWASPDMDEYTSDFGTRDDLSWWSERSYIAHDVEGSSAEDFFFVYTYMFDQMYVRVPFTEFQSSVLKELNVAPSQLHPNGWAAVQAFTYLCAAVRITPMVRVFLHYFNVRPVPRRRWVSLSSVHDRTLFKPFSDSFKNFKKRYFKIIIKESGRAEFCDSDGGPRFPFYWTESPQKIKAYAIGLLTAVEKDVVRTINSLPRQLSAHGFFDCLKYEDFDQIAFGYMSLPVPRQTGWLASSQRRRGNSGSQGVRRPSVASSSAPTTQILVGIPQAELVTVEVHPDEVIATGRVSEQQPPPKVQLIIVHSSESPPDSEMPLGRKRKSRAEGKSSSKKSRRSGSPSSIPLPAGIFDSAFDVASRLEVQASSSQRAVIEPLSEGELYAAAIEIMARGVMMAVNAREKGKVREGRDLLGELAEEQKSSAALRLRVESLAKDHGECGEKYAKLQADLEEAKLQLANSKKALLAAQSRETNLNEEVRKNKLEIRRLGKRGDELSEQSDRLTQELLVAKEGRNKLGVELTRVKEEFAQLDATVMLEHEEGFNKALPQVAHLLKVNPMTIGFDLYQDVYDGEMGPVRATLPAEGNGDAGLAVEVDKGHPEDGADVNEGRPEETGGA</sequence>
<dbReference type="PANTHER" id="PTHR31099:SF49">
    <property type="entry name" value="MYOSIN HEAVY CHAIN-LIKE PROTEIN"/>
    <property type="match status" value="1"/>
</dbReference>
<feature type="coiled-coil region" evidence="1">
    <location>
        <begin position="554"/>
        <end position="616"/>
    </location>
</feature>